<protein>
    <submittedName>
        <fullName evidence="1">Uncharacterized protein</fullName>
    </submittedName>
</protein>
<reference evidence="1 2" key="1">
    <citation type="journal article" date="2011" name="Science">
        <title>The ecoresponsive genome of Daphnia pulex.</title>
        <authorList>
            <person name="Colbourne J.K."/>
            <person name="Pfrender M.E."/>
            <person name="Gilbert D."/>
            <person name="Thomas W.K."/>
            <person name="Tucker A."/>
            <person name="Oakley T.H."/>
            <person name="Tokishita S."/>
            <person name="Aerts A."/>
            <person name="Arnold G.J."/>
            <person name="Basu M.K."/>
            <person name="Bauer D.J."/>
            <person name="Caceres C.E."/>
            <person name="Carmel L."/>
            <person name="Casola C."/>
            <person name="Choi J.H."/>
            <person name="Detter J.C."/>
            <person name="Dong Q."/>
            <person name="Dusheyko S."/>
            <person name="Eads B.D."/>
            <person name="Frohlich T."/>
            <person name="Geiler-Samerotte K.A."/>
            <person name="Gerlach D."/>
            <person name="Hatcher P."/>
            <person name="Jogdeo S."/>
            <person name="Krijgsveld J."/>
            <person name="Kriventseva E.V."/>
            <person name="Kultz D."/>
            <person name="Laforsch C."/>
            <person name="Lindquist E."/>
            <person name="Lopez J."/>
            <person name="Manak J.R."/>
            <person name="Muller J."/>
            <person name="Pangilinan J."/>
            <person name="Patwardhan R.P."/>
            <person name="Pitluck S."/>
            <person name="Pritham E.J."/>
            <person name="Rechtsteiner A."/>
            <person name="Rho M."/>
            <person name="Rogozin I.B."/>
            <person name="Sakarya O."/>
            <person name="Salamov A."/>
            <person name="Schaack S."/>
            <person name="Shapiro H."/>
            <person name="Shiga Y."/>
            <person name="Skalitzky C."/>
            <person name="Smith Z."/>
            <person name="Souvorov A."/>
            <person name="Sung W."/>
            <person name="Tang Z."/>
            <person name="Tsuchiya D."/>
            <person name="Tu H."/>
            <person name="Vos H."/>
            <person name="Wang M."/>
            <person name="Wolf Y.I."/>
            <person name="Yamagata H."/>
            <person name="Yamada T."/>
            <person name="Ye Y."/>
            <person name="Shaw J.R."/>
            <person name="Andrews J."/>
            <person name="Crease T.J."/>
            <person name="Tang H."/>
            <person name="Lucas S.M."/>
            <person name="Robertson H.M."/>
            <person name="Bork P."/>
            <person name="Koonin E.V."/>
            <person name="Zdobnov E.M."/>
            <person name="Grigoriev I.V."/>
            <person name="Lynch M."/>
            <person name="Boore J.L."/>
        </authorList>
    </citation>
    <scope>NUCLEOTIDE SEQUENCE [LARGE SCALE GENOMIC DNA]</scope>
</reference>
<proteinExistence type="predicted"/>
<dbReference type="AlphaFoldDB" id="E9HA66"/>
<dbReference type="KEGG" id="dpx:DAPPUDRAFT_327247"/>
<gene>
    <name evidence="1" type="ORF">DAPPUDRAFT_327247</name>
</gene>
<dbReference type="Proteomes" id="UP000000305">
    <property type="component" value="Unassembled WGS sequence"/>
</dbReference>
<sequence length="187" mass="21037">MPMSELKDGELESLDLEKSAINPFDELLSSLSEELFKIVYESGSLEQSFLPCPNVTKVIFDVETEGLKGSEVSSIVSQKQCVFEMNNYARKIEGYKSICDMELTLGEDFLPLIRKYESIFKKMGVEEQFIKYDSITILKSGPNLENPCVPDGHTEMKSSLMTEWAQKQQTTVTHERSGQVLSSGGEQ</sequence>
<organism evidence="1 2">
    <name type="scientific">Daphnia pulex</name>
    <name type="common">Water flea</name>
    <dbReference type="NCBI Taxonomy" id="6669"/>
    <lineage>
        <taxon>Eukaryota</taxon>
        <taxon>Metazoa</taxon>
        <taxon>Ecdysozoa</taxon>
        <taxon>Arthropoda</taxon>
        <taxon>Crustacea</taxon>
        <taxon>Branchiopoda</taxon>
        <taxon>Diplostraca</taxon>
        <taxon>Cladocera</taxon>
        <taxon>Anomopoda</taxon>
        <taxon>Daphniidae</taxon>
        <taxon>Daphnia</taxon>
    </lineage>
</organism>
<keyword evidence="2" id="KW-1185">Reference proteome</keyword>
<dbReference type="InParanoid" id="E9HA66"/>
<evidence type="ECO:0000313" key="2">
    <source>
        <dbReference type="Proteomes" id="UP000000305"/>
    </source>
</evidence>
<accession>E9HA66</accession>
<name>E9HA66_DAPPU</name>
<dbReference type="HOGENOM" id="CLU_1449121_0_0_1"/>
<evidence type="ECO:0000313" key="1">
    <source>
        <dbReference type="EMBL" id="EFX71379.1"/>
    </source>
</evidence>
<dbReference type="PhylomeDB" id="E9HA66"/>
<dbReference type="EMBL" id="GL732610">
    <property type="protein sequence ID" value="EFX71379.1"/>
    <property type="molecule type" value="Genomic_DNA"/>
</dbReference>